<feature type="transmembrane region" description="Helical" evidence="6">
    <location>
        <begin position="356"/>
        <end position="375"/>
    </location>
</feature>
<keyword evidence="5 6" id="KW-0472">Membrane</keyword>
<reference evidence="9 10" key="1">
    <citation type="submission" date="2020-03" db="EMBL/GenBank/DDBJ databases">
        <title>Genomic Encyclopedia of Type Strains, Phase IV (KMG-IV): sequencing the most valuable type-strain genomes for metagenomic binning, comparative biology and taxonomic classification.</title>
        <authorList>
            <person name="Goeker M."/>
        </authorList>
    </citation>
    <scope>NUCLEOTIDE SEQUENCE [LARGE SCALE GENOMIC DNA]</scope>
    <source>
        <strain evidence="9 10">DSM 29762</strain>
    </source>
</reference>
<evidence type="ECO:0000259" key="7">
    <source>
        <dbReference type="Pfam" id="PF03772"/>
    </source>
</evidence>
<feature type="transmembrane region" description="Helical" evidence="6">
    <location>
        <begin position="478"/>
        <end position="498"/>
    </location>
</feature>
<feature type="transmembrane region" description="Helical" evidence="6">
    <location>
        <begin position="504"/>
        <end position="521"/>
    </location>
</feature>
<dbReference type="PANTHER" id="PTHR30619">
    <property type="entry name" value="DNA INTERNALIZATION/COMPETENCE PROTEIN COMEC/REC2"/>
    <property type="match status" value="1"/>
</dbReference>
<keyword evidence="10" id="KW-1185">Reference proteome</keyword>
<evidence type="ECO:0000259" key="8">
    <source>
        <dbReference type="Pfam" id="PF13567"/>
    </source>
</evidence>
<feature type="transmembrane region" description="Helical" evidence="6">
    <location>
        <begin position="251"/>
        <end position="273"/>
    </location>
</feature>
<feature type="transmembrane region" description="Helical" evidence="6">
    <location>
        <begin position="7"/>
        <end position="24"/>
    </location>
</feature>
<evidence type="ECO:0000256" key="5">
    <source>
        <dbReference type="ARBA" id="ARBA00023136"/>
    </source>
</evidence>
<protein>
    <submittedName>
        <fullName evidence="9">Competence protein ComEC</fullName>
    </submittedName>
</protein>
<dbReference type="Proteomes" id="UP000590442">
    <property type="component" value="Unassembled WGS sequence"/>
</dbReference>
<accession>A0A846R521</accession>
<feature type="transmembrane region" description="Helical" evidence="6">
    <location>
        <begin position="418"/>
        <end position="440"/>
    </location>
</feature>
<evidence type="ECO:0000256" key="4">
    <source>
        <dbReference type="ARBA" id="ARBA00022989"/>
    </source>
</evidence>
<dbReference type="GO" id="GO:0005886">
    <property type="term" value="C:plasma membrane"/>
    <property type="evidence" value="ECO:0007669"/>
    <property type="project" value="UniProtKB-SubCell"/>
</dbReference>
<dbReference type="Pfam" id="PF03772">
    <property type="entry name" value="Competence"/>
    <property type="match status" value="1"/>
</dbReference>
<dbReference type="PANTHER" id="PTHR30619:SF1">
    <property type="entry name" value="RECOMBINATION PROTEIN 2"/>
    <property type="match status" value="1"/>
</dbReference>
<feature type="transmembrane region" description="Helical" evidence="6">
    <location>
        <begin position="328"/>
        <end position="349"/>
    </location>
</feature>
<keyword evidence="2" id="KW-1003">Cell membrane</keyword>
<comment type="caution">
    <text evidence="9">The sequence shown here is derived from an EMBL/GenBank/DDBJ whole genome shotgun (WGS) entry which is preliminary data.</text>
</comment>
<name>A0A846R521_9FLAO</name>
<evidence type="ECO:0000256" key="6">
    <source>
        <dbReference type="SAM" id="Phobius"/>
    </source>
</evidence>
<gene>
    <name evidence="9" type="ORF">GGR42_002351</name>
</gene>
<dbReference type="RefSeq" id="WP_167964106.1">
    <property type="nucleotide sequence ID" value="NZ_JAATJJ010000001.1"/>
</dbReference>
<evidence type="ECO:0000256" key="1">
    <source>
        <dbReference type="ARBA" id="ARBA00004651"/>
    </source>
</evidence>
<organism evidence="9 10">
    <name type="scientific">Saonia flava</name>
    <dbReference type="NCBI Taxonomy" id="523696"/>
    <lineage>
        <taxon>Bacteria</taxon>
        <taxon>Pseudomonadati</taxon>
        <taxon>Bacteroidota</taxon>
        <taxon>Flavobacteriia</taxon>
        <taxon>Flavobacteriales</taxon>
        <taxon>Flavobacteriaceae</taxon>
        <taxon>Saonia</taxon>
    </lineage>
</organism>
<comment type="subcellular location">
    <subcellularLocation>
        <location evidence="1">Cell membrane</location>
        <topology evidence="1">Multi-pass membrane protein</topology>
    </subcellularLocation>
</comment>
<feature type="transmembrane region" description="Helical" evidence="6">
    <location>
        <begin position="57"/>
        <end position="77"/>
    </location>
</feature>
<evidence type="ECO:0000313" key="9">
    <source>
        <dbReference type="EMBL" id="NJB71889.1"/>
    </source>
</evidence>
<dbReference type="NCBIfam" id="TIGR00360">
    <property type="entry name" value="ComEC_N-term"/>
    <property type="match status" value="1"/>
</dbReference>
<sequence length="670" mass="76560">MNLFKFISVKLGISLVLGILIGRHTTISPVLLFSFISLNLGLLGFLFFKKRNHNTQLFGLLFGITTIALGVLTYSMAQPKNKLSHYTNSQFENTEIWTIKIREVLKSNSFSDRYIASVQSAEGVKKSGKIILNAPIDSTISKFKVDDELLIYTMFSKIRQPLNPHQFDYASYLNDLGVYHQVSLNQGNYIKTKKNTQTIYGIAASTRSKIISKLQQTNFGKEELAIIQALILGQRNDISDETYDTYKNAGAVHVLALSGLHIGVILFLLQFILSPLEQLPKGKTLKLIVIVILLWGFAFLAGFSASIIRAVTMFSFIAYAIHLNRPTNMVNILALSLFFILLFNPMLLFQVGFQMSYAAVFAIVWVYPLLQNFWFPKYWILQKGWQLLSVSIAAQLGVLPISLFYFHQFPGLFFISNLLIVPFLGIILGLGILVVLLAMLNILPAFLASFYNTLIYLMTSVVGWVAQQEAFIFKNISFDWVQLLISYVIIISMVLVFTKTSFKRLAFLLIGIIGLQSWAFYQKREIMKKEQVVLLHQSRNTVLLHQKGKKLHLYTRNKSRSNQIIKNYMIAEHSDTLIYDSLQNNYQIQNKKLLIIDSTSIYSTHKVNYILMTQSPKINLERLVDSVQPKMIIADGTNYKTYISRWKETCKKRKLPFHYTGEKGAYYFIP</sequence>
<feature type="transmembrane region" description="Helical" evidence="6">
    <location>
        <begin position="285"/>
        <end position="308"/>
    </location>
</feature>
<keyword evidence="4 6" id="KW-1133">Transmembrane helix</keyword>
<dbReference type="Pfam" id="PF13567">
    <property type="entry name" value="DUF4131"/>
    <property type="match status" value="1"/>
</dbReference>
<keyword evidence="3 6" id="KW-0812">Transmembrane</keyword>
<dbReference type="AlphaFoldDB" id="A0A846R521"/>
<proteinExistence type="predicted"/>
<evidence type="ECO:0000256" key="3">
    <source>
        <dbReference type="ARBA" id="ARBA00022692"/>
    </source>
</evidence>
<evidence type="ECO:0000256" key="2">
    <source>
        <dbReference type="ARBA" id="ARBA00022475"/>
    </source>
</evidence>
<feature type="transmembrane region" description="Helical" evidence="6">
    <location>
        <begin position="446"/>
        <end position="466"/>
    </location>
</feature>
<dbReference type="EMBL" id="JAATJJ010000001">
    <property type="protein sequence ID" value="NJB71889.1"/>
    <property type="molecule type" value="Genomic_DNA"/>
</dbReference>
<dbReference type="InterPro" id="IPR004477">
    <property type="entry name" value="ComEC_N"/>
</dbReference>
<evidence type="ECO:0000313" key="10">
    <source>
        <dbReference type="Proteomes" id="UP000590442"/>
    </source>
</evidence>
<feature type="domain" description="DUF4131" evidence="8">
    <location>
        <begin position="31"/>
        <end position="187"/>
    </location>
</feature>
<feature type="domain" description="ComEC/Rec2-related protein" evidence="7">
    <location>
        <begin position="230"/>
        <end position="498"/>
    </location>
</feature>
<feature type="transmembrane region" description="Helical" evidence="6">
    <location>
        <begin position="387"/>
        <end position="406"/>
    </location>
</feature>
<dbReference type="InterPro" id="IPR052159">
    <property type="entry name" value="Competence_DNA_uptake"/>
</dbReference>
<dbReference type="InterPro" id="IPR025405">
    <property type="entry name" value="DUF4131"/>
</dbReference>